<accession>A0ABR1QD90</accession>
<keyword evidence="1" id="KW-0472">Membrane</keyword>
<organism evidence="2 3">
    <name type="scientific">Apiospora aurea</name>
    <dbReference type="NCBI Taxonomy" id="335848"/>
    <lineage>
        <taxon>Eukaryota</taxon>
        <taxon>Fungi</taxon>
        <taxon>Dikarya</taxon>
        <taxon>Ascomycota</taxon>
        <taxon>Pezizomycotina</taxon>
        <taxon>Sordariomycetes</taxon>
        <taxon>Xylariomycetidae</taxon>
        <taxon>Amphisphaeriales</taxon>
        <taxon>Apiosporaceae</taxon>
        <taxon>Apiospora</taxon>
    </lineage>
</organism>
<dbReference type="RefSeq" id="XP_066700020.1">
    <property type="nucleotide sequence ID" value="XM_066843908.1"/>
</dbReference>
<evidence type="ECO:0000313" key="3">
    <source>
        <dbReference type="Proteomes" id="UP001391051"/>
    </source>
</evidence>
<gene>
    <name evidence="2" type="ORF">PG986_007686</name>
</gene>
<evidence type="ECO:0000256" key="1">
    <source>
        <dbReference type="SAM" id="Phobius"/>
    </source>
</evidence>
<name>A0ABR1QD90_9PEZI</name>
<sequence>MPVHRRTATPCQVIHILFEFRGRNPRTNPISVLRACSAESSALFFLITGVAVAMVDFAGFLTGDGGVLGVLVIFSEGTDDEV</sequence>
<protein>
    <submittedName>
        <fullName evidence="2">Uncharacterized protein</fullName>
    </submittedName>
</protein>
<dbReference type="GeneID" id="92076970"/>
<dbReference type="Proteomes" id="UP001391051">
    <property type="component" value="Unassembled WGS sequence"/>
</dbReference>
<keyword evidence="1" id="KW-0812">Transmembrane</keyword>
<reference evidence="2 3" key="1">
    <citation type="submission" date="2023-01" db="EMBL/GenBank/DDBJ databases">
        <title>Analysis of 21 Apiospora genomes using comparative genomics revels a genus with tremendous synthesis potential of carbohydrate active enzymes and secondary metabolites.</title>
        <authorList>
            <person name="Sorensen T."/>
        </authorList>
    </citation>
    <scope>NUCLEOTIDE SEQUENCE [LARGE SCALE GENOMIC DNA]</scope>
    <source>
        <strain evidence="2 3">CBS 24483</strain>
    </source>
</reference>
<proteinExistence type="predicted"/>
<keyword evidence="1" id="KW-1133">Transmembrane helix</keyword>
<dbReference type="EMBL" id="JAQQWE010000005">
    <property type="protein sequence ID" value="KAK7951958.1"/>
    <property type="molecule type" value="Genomic_DNA"/>
</dbReference>
<feature type="transmembrane region" description="Helical" evidence="1">
    <location>
        <begin position="42"/>
        <end position="61"/>
    </location>
</feature>
<comment type="caution">
    <text evidence="2">The sequence shown here is derived from an EMBL/GenBank/DDBJ whole genome shotgun (WGS) entry which is preliminary data.</text>
</comment>
<keyword evidence="3" id="KW-1185">Reference proteome</keyword>
<evidence type="ECO:0000313" key="2">
    <source>
        <dbReference type="EMBL" id="KAK7951958.1"/>
    </source>
</evidence>